<keyword evidence="1" id="KW-1133">Transmembrane helix</keyword>
<evidence type="ECO:0000313" key="3">
    <source>
        <dbReference type="EMBL" id="MBN9673406.1"/>
    </source>
</evidence>
<dbReference type="CDD" id="cd03396">
    <property type="entry name" value="PAP2_like_6"/>
    <property type="match status" value="1"/>
</dbReference>
<name>A0A939J2P5_9HYPH</name>
<protein>
    <submittedName>
        <fullName evidence="3">Phosphatase PAP2 family protein</fullName>
    </submittedName>
</protein>
<dbReference type="SUPFAM" id="SSF48317">
    <property type="entry name" value="Acid phosphatase/Vanadium-dependent haloperoxidase"/>
    <property type="match status" value="1"/>
</dbReference>
<dbReference type="InterPro" id="IPR000326">
    <property type="entry name" value="PAP2/HPO"/>
</dbReference>
<dbReference type="RefSeq" id="WP_207143231.1">
    <property type="nucleotide sequence ID" value="NZ_JAEKJZ010000006.1"/>
</dbReference>
<evidence type="ECO:0000259" key="2">
    <source>
        <dbReference type="Pfam" id="PF01569"/>
    </source>
</evidence>
<dbReference type="AlphaFoldDB" id="A0A939J2P5"/>
<feature type="transmembrane region" description="Helical" evidence="1">
    <location>
        <begin position="79"/>
        <end position="98"/>
    </location>
</feature>
<dbReference type="Gene3D" id="1.20.144.10">
    <property type="entry name" value="Phosphatidic acid phosphatase type 2/haloperoxidase"/>
    <property type="match status" value="1"/>
</dbReference>
<reference evidence="3" key="1">
    <citation type="submission" date="2020-12" db="EMBL/GenBank/DDBJ databases">
        <title>Oil enriched cultivation method for isolating marine PHA-producing bacteria.</title>
        <authorList>
            <person name="Zheng W."/>
            <person name="Yu S."/>
            <person name="Huang Y."/>
        </authorList>
    </citation>
    <scope>NUCLEOTIDE SEQUENCE</scope>
    <source>
        <strain evidence="3">SY-2-12</strain>
    </source>
</reference>
<feature type="transmembrane region" description="Helical" evidence="1">
    <location>
        <begin position="195"/>
        <end position="214"/>
    </location>
</feature>
<dbReference type="EMBL" id="JAEKJZ010000006">
    <property type="protein sequence ID" value="MBN9673406.1"/>
    <property type="molecule type" value="Genomic_DNA"/>
</dbReference>
<organism evidence="3 4">
    <name type="scientific">Roseibium aggregatum</name>
    <dbReference type="NCBI Taxonomy" id="187304"/>
    <lineage>
        <taxon>Bacteria</taxon>
        <taxon>Pseudomonadati</taxon>
        <taxon>Pseudomonadota</taxon>
        <taxon>Alphaproteobacteria</taxon>
        <taxon>Hyphomicrobiales</taxon>
        <taxon>Stappiaceae</taxon>
        <taxon>Roseibium</taxon>
    </lineage>
</organism>
<proteinExistence type="predicted"/>
<evidence type="ECO:0000256" key="1">
    <source>
        <dbReference type="SAM" id="Phobius"/>
    </source>
</evidence>
<feature type="transmembrane region" description="Helical" evidence="1">
    <location>
        <begin position="220"/>
        <end position="238"/>
    </location>
</feature>
<accession>A0A939J2P5</accession>
<keyword evidence="1" id="KW-0472">Membrane</keyword>
<evidence type="ECO:0000313" key="4">
    <source>
        <dbReference type="Proteomes" id="UP000664096"/>
    </source>
</evidence>
<feature type="transmembrane region" description="Helical" evidence="1">
    <location>
        <begin position="21"/>
        <end position="44"/>
    </location>
</feature>
<keyword evidence="1" id="KW-0812">Transmembrane</keyword>
<sequence length="285" mass="32143">MEQTISRKHSAKVVIRKASGWCIQHPMAAVCLYICLVSLFFLIFPGTDFLASGLFYFESSGFAAQNKQFLRDVRHLGPFLVRVTAIVCVGVLLLKLLAPGRPPLLPLRQPVFLLTTLILGPGLLVNTILKDNWGRPRPRYVEQFGGDLPYQPVWKITDYCDKNCSFVSGEASAGMWLVSLAFLVPATWRKAALSFLLPLCVVLSVNRVAFGGHFLSDTLLSWGLTLLLVLAVYRLLYLNDPPLVTDRKLDEWFTIKGRRLQRAMRRLGVRAKRSLRDAIRKLSDR</sequence>
<dbReference type="Pfam" id="PF01569">
    <property type="entry name" value="PAP2"/>
    <property type="match status" value="1"/>
</dbReference>
<dbReference type="InterPro" id="IPR036938">
    <property type="entry name" value="PAP2/HPO_sf"/>
</dbReference>
<feature type="transmembrane region" description="Helical" evidence="1">
    <location>
        <begin position="171"/>
        <end position="188"/>
    </location>
</feature>
<comment type="caution">
    <text evidence="3">The sequence shown here is derived from an EMBL/GenBank/DDBJ whole genome shotgun (WGS) entry which is preliminary data.</text>
</comment>
<gene>
    <name evidence="3" type="ORF">JF539_23815</name>
</gene>
<feature type="transmembrane region" description="Helical" evidence="1">
    <location>
        <begin position="110"/>
        <end position="129"/>
    </location>
</feature>
<feature type="domain" description="Phosphatidic acid phosphatase type 2/haloperoxidase" evidence="2">
    <location>
        <begin position="113"/>
        <end position="237"/>
    </location>
</feature>
<dbReference type="Proteomes" id="UP000664096">
    <property type="component" value="Unassembled WGS sequence"/>
</dbReference>